<accession>A0A2T1D8X3</accession>
<sequence>MSSLRDRFNQFTGKNRFVVCRLFIHLAGKEVAPLLGVLNQAARQAVEADGDMQVLGEGLVEICQSLLQYQTYWQSAANEGDVFWSEGEAGDYVNELFTDSAQRYLSAPELEDASGQPVDPLSLPVTQNLIVMITIAAEGEVPDLETDLASIRALEAGLKGVINLHYQERLQAIQVHFSPARLGEELDPDQLLEFFPELIPL</sequence>
<keyword evidence="2" id="KW-1185">Reference proteome</keyword>
<dbReference type="OrthoDB" id="456652at2"/>
<proteinExistence type="predicted"/>
<name>A0A2T1D8X3_9CYAN</name>
<evidence type="ECO:0000313" key="1">
    <source>
        <dbReference type="EMBL" id="PSB16903.1"/>
    </source>
</evidence>
<protein>
    <recommendedName>
        <fullName evidence="3">DUF1517 domain-containing protein</fullName>
    </recommendedName>
</protein>
<dbReference type="AlphaFoldDB" id="A0A2T1D8X3"/>
<dbReference type="STRING" id="1920490.GCA_001895925_02060"/>
<reference evidence="1 2" key="2">
    <citation type="submission" date="2018-03" db="EMBL/GenBank/DDBJ databases">
        <title>The ancient ancestry and fast evolution of plastids.</title>
        <authorList>
            <person name="Moore K.R."/>
            <person name="Magnabosco C."/>
            <person name="Momper L."/>
            <person name="Gold D.A."/>
            <person name="Bosak T."/>
            <person name="Fournier G.P."/>
        </authorList>
    </citation>
    <scope>NUCLEOTIDE SEQUENCE [LARGE SCALE GENOMIC DNA]</scope>
    <source>
        <strain evidence="1 2">ULC007</strain>
    </source>
</reference>
<reference evidence="1 2" key="1">
    <citation type="submission" date="2018-02" db="EMBL/GenBank/DDBJ databases">
        <authorList>
            <person name="Cohen D.B."/>
            <person name="Kent A.D."/>
        </authorList>
    </citation>
    <scope>NUCLEOTIDE SEQUENCE [LARGE SCALE GENOMIC DNA]</scope>
    <source>
        <strain evidence="1 2">ULC007</strain>
    </source>
</reference>
<dbReference type="EMBL" id="PVWG01000035">
    <property type="protein sequence ID" value="PSB16903.1"/>
    <property type="molecule type" value="Genomic_DNA"/>
</dbReference>
<organism evidence="1 2">
    <name type="scientific">Phormidesmis priestleyi ULC007</name>
    <dbReference type="NCBI Taxonomy" id="1920490"/>
    <lineage>
        <taxon>Bacteria</taxon>
        <taxon>Bacillati</taxon>
        <taxon>Cyanobacteriota</taxon>
        <taxon>Cyanophyceae</taxon>
        <taxon>Leptolyngbyales</taxon>
        <taxon>Leptolyngbyaceae</taxon>
        <taxon>Phormidesmis</taxon>
    </lineage>
</organism>
<dbReference type="Pfam" id="PF07466">
    <property type="entry name" value="DUF1517"/>
    <property type="match status" value="1"/>
</dbReference>
<gene>
    <name evidence="1" type="ORF">C7B65_20205</name>
</gene>
<dbReference type="RefSeq" id="WP_073074503.1">
    <property type="nucleotide sequence ID" value="NZ_MPPI01000038.1"/>
</dbReference>
<dbReference type="InterPro" id="IPR010903">
    <property type="entry name" value="DUF1517"/>
</dbReference>
<comment type="caution">
    <text evidence="1">The sequence shown here is derived from an EMBL/GenBank/DDBJ whole genome shotgun (WGS) entry which is preliminary data.</text>
</comment>
<evidence type="ECO:0000313" key="2">
    <source>
        <dbReference type="Proteomes" id="UP000238634"/>
    </source>
</evidence>
<dbReference type="Proteomes" id="UP000238634">
    <property type="component" value="Unassembled WGS sequence"/>
</dbReference>
<evidence type="ECO:0008006" key="3">
    <source>
        <dbReference type="Google" id="ProtNLM"/>
    </source>
</evidence>